<comment type="catalytic activity">
    <reaction evidence="4 6">
        <text>O-phospho-L-seryl-[protein] + H2O = L-seryl-[protein] + phosphate</text>
        <dbReference type="Rhea" id="RHEA:20629"/>
        <dbReference type="Rhea" id="RHEA-COMP:9863"/>
        <dbReference type="Rhea" id="RHEA-COMP:11604"/>
        <dbReference type="ChEBI" id="CHEBI:15377"/>
        <dbReference type="ChEBI" id="CHEBI:29999"/>
        <dbReference type="ChEBI" id="CHEBI:43474"/>
        <dbReference type="ChEBI" id="CHEBI:83421"/>
        <dbReference type="EC" id="3.1.3.16"/>
    </reaction>
</comment>
<sequence>MSWYPKSSHTPPPEDMIYMDKLSEILTPMTRGLSRKGPAKILPHLYLGNYDNALDVDNLHKLGITHVLNTAEGYTSTGPAFYAPKIEYKGFAGEDDHQYDIFQHFDMTRKFIDEAKASGGICLIHCLMGINRSGALAVGYYMLETKTPLIEAVRSVKSHRAILLVNQGFQEQLIKFARKHHMLESIDEEPTPDPPRL</sequence>
<dbReference type="SUPFAM" id="SSF52799">
    <property type="entry name" value="(Phosphotyrosine protein) phosphatases II"/>
    <property type="match status" value="1"/>
</dbReference>
<dbReference type="InterPro" id="IPR020422">
    <property type="entry name" value="TYR_PHOSPHATASE_DUAL_dom"/>
</dbReference>
<evidence type="ECO:0000313" key="7">
    <source>
        <dbReference type="EMBL" id="CAH1784609.1"/>
    </source>
</evidence>
<organism evidence="7 8">
    <name type="scientific">Owenia fusiformis</name>
    <name type="common">Polychaete worm</name>
    <dbReference type="NCBI Taxonomy" id="6347"/>
    <lineage>
        <taxon>Eukaryota</taxon>
        <taxon>Metazoa</taxon>
        <taxon>Spiralia</taxon>
        <taxon>Lophotrochozoa</taxon>
        <taxon>Annelida</taxon>
        <taxon>Polychaeta</taxon>
        <taxon>Sedentaria</taxon>
        <taxon>Canalipalpata</taxon>
        <taxon>Sabellida</taxon>
        <taxon>Oweniida</taxon>
        <taxon>Oweniidae</taxon>
        <taxon>Owenia</taxon>
    </lineage>
</organism>
<comment type="caution">
    <text evidence="7">The sequence shown here is derived from an EMBL/GenBank/DDBJ whole genome shotgun (WGS) entry which is preliminary data.</text>
</comment>
<dbReference type="SMART" id="SM00195">
    <property type="entry name" value="DSPc"/>
    <property type="match status" value="1"/>
</dbReference>
<name>A0A8J1T5T0_OWEFU</name>
<dbReference type="PANTHER" id="PTHR10159">
    <property type="entry name" value="DUAL SPECIFICITY PROTEIN PHOSPHATASE"/>
    <property type="match status" value="1"/>
</dbReference>
<comment type="function">
    <text evidence="6">Dual specificity phosphatase able to dephosphorylate phosphotyrosine, phosphoserine and phosphothreonine residues, with a preference for phosphotyrosine as a substrate.</text>
</comment>
<dbReference type="PROSITE" id="PS50054">
    <property type="entry name" value="TYR_PHOSPHATASE_DUAL"/>
    <property type="match status" value="1"/>
</dbReference>
<dbReference type="EMBL" id="CAIIXF020000005">
    <property type="protein sequence ID" value="CAH1784609.1"/>
    <property type="molecule type" value="Genomic_DNA"/>
</dbReference>
<evidence type="ECO:0000256" key="3">
    <source>
        <dbReference type="ARBA" id="ARBA00022912"/>
    </source>
</evidence>
<dbReference type="PRINTS" id="PR01909">
    <property type="entry name" value="ADSPHPHTASEA"/>
</dbReference>
<dbReference type="GO" id="GO:0004725">
    <property type="term" value="F:protein tyrosine phosphatase activity"/>
    <property type="evidence" value="ECO:0007669"/>
    <property type="project" value="UniProtKB-EC"/>
</dbReference>
<dbReference type="Gene3D" id="3.90.190.10">
    <property type="entry name" value="Protein tyrosine phosphatase superfamily"/>
    <property type="match status" value="1"/>
</dbReference>
<evidence type="ECO:0000256" key="1">
    <source>
        <dbReference type="ARBA" id="ARBA00008601"/>
    </source>
</evidence>
<dbReference type="EC" id="3.1.3.48" evidence="6"/>
<dbReference type="PROSITE" id="PS50056">
    <property type="entry name" value="TYR_PHOSPHATASE_2"/>
    <property type="match status" value="1"/>
</dbReference>
<dbReference type="PROSITE" id="PS00383">
    <property type="entry name" value="TYR_PHOSPHATASE_1"/>
    <property type="match status" value="1"/>
</dbReference>
<dbReference type="EC" id="3.1.3.16" evidence="6"/>
<dbReference type="InterPro" id="IPR000387">
    <property type="entry name" value="Tyr_Pase_dom"/>
</dbReference>
<evidence type="ECO:0000256" key="2">
    <source>
        <dbReference type="ARBA" id="ARBA00022801"/>
    </source>
</evidence>
<dbReference type="GO" id="GO:0004722">
    <property type="term" value="F:protein serine/threonine phosphatase activity"/>
    <property type="evidence" value="ECO:0007669"/>
    <property type="project" value="UniProtKB-EC"/>
</dbReference>
<evidence type="ECO:0000256" key="5">
    <source>
        <dbReference type="ARBA" id="ARBA00048336"/>
    </source>
</evidence>
<dbReference type="InterPro" id="IPR000340">
    <property type="entry name" value="Dual-sp_phosphatase_cat-dom"/>
</dbReference>
<dbReference type="PANTHER" id="PTHR10159:SF529">
    <property type="entry name" value="TYROSINE-PROTEIN PHOSPHATASE DOMAIN-CONTAINING PROTEIN"/>
    <property type="match status" value="1"/>
</dbReference>
<reference evidence="7" key="1">
    <citation type="submission" date="2022-03" db="EMBL/GenBank/DDBJ databases">
        <authorList>
            <person name="Martin C."/>
        </authorList>
    </citation>
    <scope>NUCLEOTIDE SEQUENCE</scope>
</reference>
<dbReference type="OrthoDB" id="426001at2759"/>
<comment type="catalytic activity">
    <reaction evidence="5 6">
        <text>O-phospho-L-threonyl-[protein] + H2O = L-threonyl-[protein] + phosphate</text>
        <dbReference type="Rhea" id="RHEA:47004"/>
        <dbReference type="Rhea" id="RHEA-COMP:11060"/>
        <dbReference type="Rhea" id="RHEA-COMP:11605"/>
        <dbReference type="ChEBI" id="CHEBI:15377"/>
        <dbReference type="ChEBI" id="CHEBI:30013"/>
        <dbReference type="ChEBI" id="CHEBI:43474"/>
        <dbReference type="ChEBI" id="CHEBI:61977"/>
        <dbReference type="EC" id="3.1.3.16"/>
    </reaction>
</comment>
<dbReference type="PRINTS" id="PR01908">
    <property type="entry name" value="ADSPHPHTASE"/>
</dbReference>
<evidence type="ECO:0000256" key="4">
    <source>
        <dbReference type="ARBA" id="ARBA00047761"/>
    </source>
</evidence>
<dbReference type="GO" id="GO:0008138">
    <property type="term" value="F:protein tyrosine/serine/threonine phosphatase activity"/>
    <property type="evidence" value="ECO:0007669"/>
    <property type="project" value="UniProtKB-UniRule"/>
</dbReference>
<dbReference type="GO" id="GO:0043409">
    <property type="term" value="P:negative regulation of MAPK cascade"/>
    <property type="evidence" value="ECO:0007669"/>
    <property type="project" value="TreeGrafter"/>
</dbReference>
<dbReference type="InterPro" id="IPR020405">
    <property type="entry name" value="Atypical_DUSP_subfamA"/>
</dbReference>
<comment type="catalytic activity">
    <reaction evidence="6">
        <text>O-phospho-L-tyrosyl-[protein] + H2O = L-tyrosyl-[protein] + phosphate</text>
        <dbReference type="Rhea" id="RHEA:10684"/>
        <dbReference type="Rhea" id="RHEA-COMP:10136"/>
        <dbReference type="Rhea" id="RHEA-COMP:20101"/>
        <dbReference type="ChEBI" id="CHEBI:15377"/>
        <dbReference type="ChEBI" id="CHEBI:43474"/>
        <dbReference type="ChEBI" id="CHEBI:46858"/>
        <dbReference type="ChEBI" id="CHEBI:61978"/>
        <dbReference type="EC" id="3.1.3.48"/>
    </reaction>
</comment>
<dbReference type="InterPro" id="IPR016130">
    <property type="entry name" value="Tyr_Pase_AS"/>
</dbReference>
<keyword evidence="2 6" id="KW-0378">Hydrolase</keyword>
<comment type="similarity">
    <text evidence="1 6">Belongs to the protein-tyrosine phosphatase family. Non-receptor class dual specificity subfamily.</text>
</comment>
<dbReference type="GO" id="GO:0005737">
    <property type="term" value="C:cytoplasm"/>
    <property type="evidence" value="ECO:0007669"/>
    <property type="project" value="TreeGrafter"/>
</dbReference>
<dbReference type="Proteomes" id="UP000749559">
    <property type="component" value="Unassembled WGS sequence"/>
</dbReference>
<keyword evidence="8" id="KW-1185">Reference proteome</keyword>
<evidence type="ECO:0000313" key="8">
    <source>
        <dbReference type="Proteomes" id="UP000749559"/>
    </source>
</evidence>
<dbReference type="AlphaFoldDB" id="A0A8J1T5T0"/>
<evidence type="ECO:0000256" key="6">
    <source>
        <dbReference type="RuleBase" id="RU366038"/>
    </source>
</evidence>
<protein>
    <recommendedName>
        <fullName evidence="6">Dual specificity protein phosphatase</fullName>
        <ecNumber evidence="6">3.1.3.16</ecNumber>
        <ecNumber evidence="6">3.1.3.48</ecNumber>
    </recommendedName>
</protein>
<dbReference type="Pfam" id="PF00782">
    <property type="entry name" value="DSPc"/>
    <property type="match status" value="1"/>
</dbReference>
<accession>A0A8J1T5T0</accession>
<proteinExistence type="inferred from homology"/>
<keyword evidence="3 6" id="KW-0904">Protein phosphatase</keyword>
<dbReference type="CDD" id="cd14498">
    <property type="entry name" value="DSP"/>
    <property type="match status" value="1"/>
</dbReference>
<dbReference type="InterPro" id="IPR029021">
    <property type="entry name" value="Prot-tyrosine_phosphatase-like"/>
</dbReference>
<gene>
    <name evidence="7" type="ORF">OFUS_LOCUS10776</name>
</gene>